<organism evidence="11 12">
    <name type="scientific">Drosophila gunungcola</name>
    <name type="common">fruit fly</name>
    <dbReference type="NCBI Taxonomy" id="103775"/>
    <lineage>
        <taxon>Eukaryota</taxon>
        <taxon>Metazoa</taxon>
        <taxon>Ecdysozoa</taxon>
        <taxon>Arthropoda</taxon>
        <taxon>Hexapoda</taxon>
        <taxon>Insecta</taxon>
        <taxon>Pterygota</taxon>
        <taxon>Neoptera</taxon>
        <taxon>Endopterygota</taxon>
        <taxon>Diptera</taxon>
        <taxon>Brachycera</taxon>
        <taxon>Muscomorpha</taxon>
        <taxon>Ephydroidea</taxon>
        <taxon>Drosophilidae</taxon>
        <taxon>Drosophila</taxon>
        <taxon>Sophophora</taxon>
    </lineage>
</organism>
<dbReference type="EMBL" id="JAMKOV010000007">
    <property type="protein sequence ID" value="KAI8038400.1"/>
    <property type="molecule type" value="Genomic_DNA"/>
</dbReference>
<feature type="transmembrane region" description="Helical" evidence="8">
    <location>
        <begin position="1220"/>
        <end position="1239"/>
    </location>
</feature>
<protein>
    <recommendedName>
        <fullName evidence="13">PLAT domain-containing protein</fullName>
    </recommendedName>
</protein>
<evidence type="ECO:0000313" key="11">
    <source>
        <dbReference type="EMBL" id="KAI8038400.1"/>
    </source>
</evidence>
<comment type="caution">
    <text evidence="11">The sequence shown here is derived from an EMBL/GenBank/DDBJ whole genome shotgun (WGS) entry which is preliminary data.</text>
</comment>
<dbReference type="CDD" id="cd00113">
    <property type="entry name" value="PLAT"/>
    <property type="match status" value="1"/>
</dbReference>
<evidence type="ECO:0000256" key="7">
    <source>
        <dbReference type="PROSITE-ProRule" id="PRU00152"/>
    </source>
</evidence>
<evidence type="ECO:0000259" key="10">
    <source>
        <dbReference type="PROSITE" id="PS51111"/>
    </source>
</evidence>
<dbReference type="SUPFAM" id="SSF49723">
    <property type="entry name" value="Lipase/lipooxygenase domain (PLAT/LH2 domain)"/>
    <property type="match status" value="1"/>
</dbReference>
<feature type="domain" description="REJ" evidence="10">
    <location>
        <begin position="7"/>
        <end position="594"/>
    </location>
</feature>
<evidence type="ECO:0000259" key="9">
    <source>
        <dbReference type="PROSITE" id="PS50095"/>
    </source>
</evidence>
<keyword evidence="4" id="KW-0677">Repeat</keyword>
<dbReference type="PANTHER" id="PTHR46730">
    <property type="entry name" value="POLYCYSTIN-1"/>
    <property type="match status" value="1"/>
</dbReference>
<evidence type="ECO:0000256" key="2">
    <source>
        <dbReference type="ARBA" id="ARBA00007200"/>
    </source>
</evidence>
<evidence type="ECO:0000313" key="12">
    <source>
        <dbReference type="Proteomes" id="UP001059596"/>
    </source>
</evidence>
<dbReference type="GO" id="GO:0005261">
    <property type="term" value="F:monoatomic cation channel activity"/>
    <property type="evidence" value="ECO:0007669"/>
    <property type="project" value="TreeGrafter"/>
</dbReference>
<feature type="domain" description="PLAT" evidence="9">
    <location>
        <begin position="1013"/>
        <end position="1130"/>
    </location>
</feature>
<dbReference type="Gene3D" id="2.60.60.20">
    <property type="entry name" value="PLAT/LH2 domain"/>
    <property type="match status" value="1"/>
</dbReference>
<keyword evidence="3 8" id="KW-0812">Transmembrane</keyword>
<dbReference type="Proteomes" id="UP001059596">
    <property type="component" value="Unassembled WGS sequence"/>
</dbReference>
<comment type="caution">
    <text evidence="7">Lacks conserved residue(s) required for the propagation of feature annotation.</text>
</comment>
<gene>
    <name evidence="11" type="ORF">M5D96_008298</name>
</gene>
<evidence type="ECO:0000256" key="3">
    <source>
        <dbReference type="ARBA" id="ARBA00022692"/>
    </source>
</evidence>
<dbReference type="InterPro" id="IPR001024">
    <property type="entry name" value="PLAT/LH2_dom"/>
</dbReference>
<evidence type="ECO:0008006" key="13">
    <source>
        <dbReference type="Google" id="ProtNLM"/>
    </source>
</evidence>
<evidence type="ECO:0000256" key="8">
    <source>
        <dbReference type="SAM" id="Phobius"/>
    </source>
</evidence>
<keyword evidence="5 8" id="KW-1133">Transmembrane helix</keyword>
<dbReference type="PROSITE" id="PS51111">
    <property type="entry name" value="REJ"/>
    <property type="match status" value="1"/>
</dbReference>
<feature type="transmembrane region" description="Helical" evidence="8">
    <location>
        <begin position="965"/>
        <end position="988"/>
    </location>
</feature>
<feature type="transmembrane region" description="Helical" evidence="8">
    <location>
        <begin position="1180"/>
        <end position="1200"/>
    </location>
</feature>
<keyword evidence="6 8" id="KW-0472">Membrane</keyword>
<evidence type="ECO:0000256" key="6">
    <source>
        <dbReference type="ARBA" id="ARBA00023136"/>
    </source>
</evidence>
<dbReference type="Pfam" id="PF01477">
    <property type="entry name" value="PLAT"/>
    <property type="match status" value="1"/>
</dbReference>
<dbReference type="SMART" id="SM00308">
    <property type="entry name" value="LH2"/>
    <property type="match status" value="1"/>
</dbReference>
<comment type="subcellular location">
    <subcellularLocation>
        <location evidence="1">Membrane</location>
        <topology evidence="1">Multi-pass membrane protein</topology>
    </subcellularLocation>
</comment>
<feature type="non-terminal residue" evidence="11">
    <location>
        <position position="1245"/>
    </location>
</feature>
<keyword evidence="12" id="KW-1185">Reference proteome</keyword>
<name>A0A9P9YKJ2_9MUSC</name>
<dbReference type="GO" id="GO:0006816">
    <property type="term" value="P:calcium ion transport"/>
    <property type="evidence" value="ECO:0007669"/>
    <property type="project" value="TreeGrafter"/>
</dbReference>
<sequence>FAETSELKEANMKVYCNEYVPYGLQTNVVITMENLPVKSAITIHLSTPSYLLAFFEIGNVPKEMPPKFRRTSSISRELSILKLLGRTKSSSRIFEIREIVPVKVNLPQRCHPHLTMPKCSDAQSPRQVLITRGLFINALFLDTCNLTIRTTYTWTLKDAGMLDGFYFSSRCYIKLIMGQVEAVIIGGKTRSASRSETLWMDGSTSYDFSKRNKEVQFSSYNWNCYSLEDSRNPFCHQNISSVAVFSIPANSLKAGCIYIFRLKVTRDEDPSISSQKEQVITIVNDNMLQVTIECVRNCRGDFFIPNSKVHLEARCTNCGSQILIYKWYVDGQFILTNKELILDKRTSSNEMRVKVLISSADGRYGWHGKILAKNPGPTGGTCSVNPKEGHEALTPFYPCCRNFVSSNSPIEYWYYAGPVLLNNCLDCNCEVYLPVTNFIKVLVCDVFWSCHTTWIKVKVAALKNIPHNIPHLLNEGPLHRYLQVIQSAASHLTKAESGIILLRNFTAIQPQSLNSLARLANLTLTLAQRLYLVDQKSKVLITMVVHKMDNNLREIYLDHNVSFLKEKPLVNIYRACLEIYEIMKRLYKSTYRPPWLTYHQNHDLNETVISDLQTLGSEITIFPWIALMNSTSEKDRLNSHFSFPKREIHEANLPGKKDVVIVTIHCFDTFPKSLTKIKSGDQNHVVYFTPAVIKEVLGKTSGRVCLKVVSTEQNLHWWYPAEKRPCALVVSVRIFEKVDQFTAQIPLINSHITFKTMALGPIQRRSSKFRATDGDTITHAGLYVNAMKEGTLHTFQDVRMYRVVLKQHTLLAVHFTRNTHELQVILKIRYKPLFREISASKCRVHGHKHKTLLLRNNCHKKRRAYMALRIASNTSIRHSANTPIADGPASFTFTFQIRSCDTWAYNYPGTEQRWLQHGCYPTMDLSVKRGARCQCSVLGTYTNYLYYIPPHQVPVGAYREAHINIYVVVFYSVTLSIILLLIVCLYIYRNSLHNKTILYPNFETEDKSKGELHDFVITLKTGGRLNAGTTASVKLALYSTLGTKRKITVFQDPGHIFIKQNTSIYLWIRTRDIRIPTEVVVYHNNAGRFPSWFLRRIEVNDMQTRESQVFMVQTWVKEDRFLLTSSLIYRPGDVRFLDSWKTRFRTHFEMLWINWSMWQPVSGGWRESAHYQHMTRAKRFCVFISKLVITLTCSAVYFGLTTTQTLQLRRTTFMNYKDLAILAIFSLFIDVVVQIVFDLTSWKCG</sequence>
<reference evidence="11" key="1">
    <citation type="journal article" date="2023" name="Genome Biol. Evol.">
        <title>Long-read-based Genome Assembly of Drosophila gunungcola Reveals Fewer Chemosensory Genes in Flower-breeding Species.</title>
        <authorList>
            <person name="Negi A."/>
            <person name="Liao B.Y."/>
            <person name="Yeh S.D."/>
        </authorList>
    </citation>
    <scope>NUCLEOTIDE SEQUENCE</scope>
    <source>
        <strain evidence="11">Sukarami</strain>
    </source>
</reference>
<dbReference type="AlphaFoldDB" id="A0A9P9YKJ2"/>
<proteinExistence type="inferred from homology"/>
<dbReference type="PANTHER" id="PTHR46730:SF1">
    <property type="entry name" value="PLAT DOMAIN-CONTAINING PROTEIN"/>
    <property type="match status" value="1"/>
</dbReference>
<evidence type="ECO:0000256" key="5">
    <source>
        <dbReference type="ARBA" id="ARBA00022989"/>
    </source>
</evidence>
<accession>A0A9P9YKJ2</accession>
<evidence type="ECO:0000256" key="1">
    <source>
        <dbReference type="ARBA" id="ARBA00004141"/>
    </source>
</evidence>
<comment type="similarity">
    <text evidence="2">Belongs to the polycystin family.</text>
</comment>
<dbReference type="InterPro" id="IPR036392">
    <property type="entry name" value="PLAT/LH2_dom_sf"/>
</dbReference>
<dbReference type="GO" id="GO:0005886">
    <property type="term" value="C:plasma membrane"/>
    <property type="evidence" value="ECO:0007669"/>
    <property type="project" value="TreeGrafter"/>
</dbReference>
<evidence type="ECO:0000256" key="4">
    <source>
        <dbReference type="ARBA" id="ARBA00022737"/>
    </source>
</evidence>
<dbReference type="InterPro" id="IPR002859">
    <property type="entry name" value="PKD/REJ-like"/>
</dbReference>
<dbReference type="Pfam" id="PF02010">
    <property type="entry name" value="REJ"/>
    <property type="match status" value="1"/>
</dbReference>
<dbReference type="PROSITE" id="PS50095">
    <property type="entry name" value="PLAT"/>
    <property type="match status" value="1"/>
</dbReference>
<dbReference type="InterPro" id="IPR014010">
    <property type="entry name" value="REJ_dom"/>
</dbReference>